<dbReference type="InterPro" id="IPR013783">
    <property type="entry name" value="Ig-like_fold"/>
</dbReference>
<protein>
    <recommendedName>
        <fullName evidence="3">PKD domain-containing protein</fullName>
    </recommendedName>
</protein>
<name>A0A3E0ELG8_9FLAO</name>
<proteinExistence type="predicted"/>
<keyword evidence="2" id="KW-1185">Reference proteome</keyword>
<sequence length="1151" mass="129538">MSAKLSTITTQYRRFTKNQVLTEGNLNEVVDFFDDQDRLSRIYLNGVGIVCGFYAAYDSAQKTISITQGTGITTDGDLFKLYQADVFGNKKIDFDAKTYTHCKIYDNKKAAYKPFFYDGSSKQLPLFELLTEEQQKKEKDPNFALTQFTSNTQFEFKDAVILLYLESYEKESDLCVSLSCDNQGLEIVGNLKVLIVSKAVAVQIMNHDSIISKINYSNLYHKLPDLKSNRIVLKPEDFVHLDAIKQTFTKGIFKNNTVQNLQDGYNKLLTGLKMPLILDSIQKNITRLFNFEGDSVLPPDFQYLYDLLNDLVDTYNETKLILFTIADSNCCPDINAFPKHLMLGELIKTEPCLEFRHAFYKSPLLTGENLSTCNECLSDDNTISKDSEEKEVTAEEIKICYGENTAEQRMYSLILRSAQLLENYNSLYDFIKITPSLQMGKLGKKAIPFYSNVNDSLIKAWDFDKTILGLQKNNISYHDDLLNTKNPLEIHIDSDFYRIEGHQGRNYKEALKTIQQIRFENGLGFNVVILAVNPNETDKTIQHFTKYYLSKNHGYEHKAGVAPGGTFIMIYVENEEPPYYSGATRLNPSLTGDFEKFSEGLPIISNPVVADFTLPYLCCDENSISLTLPKDKLCFDGKTIPLPFRVTPTGGFVKANVNKGQNGGVTLNELGEYVFDPNLVSKTLIGKPITFTVNNFETKCVITIFEKPIFDFIAIPLKPSGTSETEVTFTVTGENLTGNKYTWNFGDKSEPVTDEKTEIKHLYKYNSESQKKFTFDVTLNVNNGNCGFQVTHPVSFEIADSKVLIDGKLVNSISFCRNDKTPHELTIEPNTKGAVLSGEGIFITAGGQVLFTPPSVAPAVTNVTIFIDGKPSNLVITLLELPVASFTASVTAGILTLNNNSQNADTYIWEINKEVVKTDKKDPITRPASIFNESSIFVSLTAQGKCGQMIDGPRPIEIRKEVVVNKCLDNAELFIKKSIETTSNLKEISDLNKFNANTISFISQTQNKFEEVNNNLPGYINGKLNAKLSELFTQEYFNFISTVVASAIRLRNSNQITAIQTLISLNTSLFYTILRCQEQEVLKASEKRIIQAALLFTNLFKTFIELQFNSDKDGTLKEFLSSMLKVFQKTDFILTNLNIQIEDLTAGDKFK</sequence>
<dbReference type="Proteomes" id="UP000257136">
    <property type="component" value="Unassembled WGS sequence"/>
</dbReference>
<reference evidence="1 2" key="1">
    <citation type="submission" date="2018-08" db="EMBL/GenBank/DDBJ databases">
        <title>Genomic Encyclopedia of Archaeal and Bacterial Type Strains, Phase II (KMG-II): from individual species to whole genera.</title>
        <authorList>
            <person name="Goeker M."/>
        </authorList>
    </citation>
    <scope>NUCLEOTIDE SEQUENCE [LARGE SCALE GENOMIC DNA]</scope>
    <source>
        <strain evidence="1 2">DSM 100880</strain>
    </source>
</reference>
<dbReference type="InterPro" id="IPR035986">
    <property type="entry name" value="PKD_dom_sf"/>
</dbReference>
<gene>
    <name evidence="1" type="ORF">C8P67_105272</name>
</gene>
<comment type="caution">
    <text evidence="1">The sequence shown here is derived from an EMBL/GenBank/DDBJ whole genome shotgun (WGS) entry which is preliminary data.</text>
</comment>
<dbReference type="EMBL" id="QUNI01000005">
    <property type="protein sequence ID" value="REG99102.1"/>
    <property type="molecule type" value="Genomic_DNA"/>
</dbReference>
<dbReference type="CDD" id="cd00146">
    <property type="entry name" value="PKD"/>
    <property type="match status" value="1"/>
</dbReference>
<evidence type="ECO:0000313" key="1">
    <source>
        <dbReference type="EMBL" id="REG99102.1"/>
    </source>
</evidence>
<dbReference type="OrthoDB" id="596204at2"/>
<dbReference type="RefSeq" id="WP_115813217.1">
    <property type="nucleotide sequence ID" value="NZ_QUNI01000005.1"/>
</dbReference>
<evidence type="ECO:0008006" key="3">
    <source>
        <dbReference type="Google" id="ProtNLM"/>
    </source>
</evidence>
<dbReference type="AlphaFoldDB" id="A0A3E0ELG8"/>
<dbReference type="Gene3D" id="2.60.40.10">
    <property type="entry name" value="Immunoglobulins"/>
    <property type="match status" value="1"/>
</dbReference>
<organism evidence="1 2">
    <name type="scientific">Flavobacterium aquicola</name>
    <dbReference type="NCBI Taxonomy" id="1682742"/>
    <lineage>
        <taxon>Bacteria</taxon>
        <taxon>Pseudomonadati</taxon>
        <taxon>Bacteroidota</taxon>
        <taxon>Flavobacteriia</taxon>
        <taxon>Flavobacteriales</taxon>
        <taxon>Flavobacteriaceae</taxon>
        <taxon>Flavobacterium</taxon>
    </lineage>
</organism>
<dbReference type="SUPFAM" id="SSF49299">
    <property type="entry name" value="PKD domain"/>
    <property type="match status" value="1"/>
</dbReference>
<evidence type="ECO:0000313" key="2">
    <source>
        <dbReference type="Proteomes" id="UP000257136"/>
    </source>
</evidence>
<accession>A0A3E0ELG8</accession>